<keyword evidence="2" id="KW-1185">Reference proteome</keyword>
<protein>
    <submittedName>
        <fullName evidence="1">Uncharacterized protein</fullName>
    </submittedName>
</protein>
<name>A0A1H3MJ07_9FIRM</name>
<dbReference type="STRING" id="159292.SAMN05192546_104155"/>
<reference evidence="1 2" key="1">
    <citation type="submission" date="2016-10" db="EMBL/GenBank/DDBJ databases">
        <authorList>
            <person name="de Groot N.N."/>
        </authorList>
    </citation>
    <scope>NUCLEOTIDE SEQUENCE [LARGE SCALE GENOMIC DNA]</scope>
    <source>
        <strain evidence="1 2">APO</strain>
    </source>
</reference>
<dbReference type="Proteomes" id="UP000199230">
    <property type="component" value="Unassembled WGS sequence"/>
</dbReference>
<evidence type="ECO:0000313" key="1">
    <source>
        <dbReference type="EMBL" id="SDY76543.1"/>
    </source>
</evidence>
<organism evidence="1 2">
    <name type="scientific">Tindallia californiensis</name>
    <dbReference type="NCBI Taxonomy" id="159292"/>
    <lineage>
        <taxon>Bacteria</taxon>
        <taxon>Bacillati</taxon>
        <taxon>Bacillota</taxon>
        <taxon>Clostridia</taxon>
        <taxon>Peptostreptococcales</taxon>
        <taxon>Tindalliaceae</taxon>
        <taxon>Tindallia</taxon>
    </lineage>
</organism>
<sequence length="37" mass="4240">MHGYGYAPCLYFGKRKQIISNIGISMVFEVNKVNVVY</sequence>
<evidence type="ECO:0000313" key="2">
    <source>
        <dbReference type="Proteomes" id="UP000199230"/>
    </source>
</evidence>
<accession>A0A1H3MJ07</accession>
<proteinExistence type="predicted"/>
<dbReference type="EMBL" id="FNPV01000004">
    <property type="protein sequence ID" value="SDY76543.1"/>
    <property type="molecule type" value="Genomic_DNA"/>
</dbReference>
<gene>
    <name evidence="1" type="ORF">SAMN05192546_104155</name>
</gene>
<dbReference type="AlphaFoldDB" id="A0A1H3MJ07"/>